<feature type="transmembrane region" description="Helical" evidence="6">
    <location>
        <begin position="161"/>
        <end position="180"/>
    </location>
</feature>
<dbReference type="STRING" id="930131.SAMN05216389_101373"/>
<dbReference type="OrthoDB" id="9816124at2"/>
<feature type="transmembrane region" description="Helical" evidence="6">
    <location>
        <begin position="93"/>
        <end position="115"/>
    </location>
</feature>
<evidence type="ECO:0000256" key="4">
    <source>
        <dbReference type="ARBA" id="ARBA00022989"/>
    </source>
</evidence>
<evidence type="ECO:0000256" key="5">
    <source>
        <dbReference type="ARBA" id="ARBA00023136"/>
    </source>
</evidence>
<dbReference type="PANTHER" id="PTHR23530:SF1">
    <property type="entry name" value="PERMEASE, MAJOR FACILITATOR SUPERFAMILY-RELATED"/>
    <property type="match status" value="1"/>
</dbReference>
<feature type="transmembrane region" description="Helical" evidence="6">
    <location>
        <begin position="337"/>
        <end position="359"/>
    </location>
</feature>
<proteinExistence type="predicted"/>
<name>A0A1H9YFG4_9BACI</name>
<dbReference type="EMBL" id="FOHE01000001">
    <property type="protein sequence ID" value="SES67759.1"/>
    <property type="molecule type" value="Genomic_DNA"/>
</dbReference>
<organism evidence="8 9">
    <name type="scientific">Oceanobacillus limi</name>
    <dbReference type="NCBI Taxonomy" id="930131"/>
    <lineage>
        <taxon>Bacteria</taxon>
        <taxon>Bacillati</taxon>
        <taxon>Bacillota</taxon>
        <taxon>Bacilli</taxon>
        <taxon>Bacillales</taxon>
        <taxon>Bacillaceae</taxon>
        <taxon>Oceanobacillus</taxon>
    </lineage>
</organism>
<dbReference type="PANTHER" id="PTHR23530">
    <property type="entry name" value="TRANSPORT PROTEIN-RELATED"/>
    <property type="match status" value="1"/>
</dbReference>
<dbReference type="PROSITE" id="PS00216">
    <property type="entry name" value="SUGAR_TRANSPORT_1"/>
    <property type="match status" value="1"/>
</dbReference>
<dbReference type="InterPro" id="IPR020846">
    <property type="entry name" value="MFS_dom"/>
</dbReference>
<dbReference type="RefSeq" id="WP_090866225.1">
    <property type="nucleotide sequence ID" value="NZ_FOHE01000001.1"/>
</dbReference>
<evidence type="ECO:0000256" key="2">
    <source>
        <dbReference type="ARBA" id="ARBA00022448"/>
    </source>
</evidence>
<dbReference type="InterPro" id="IPR011701">
    <property type="entry name" value="MFS"/>
</dbReference>
<feature type="domain" description="Major facilitator superfamily (MFS) profile" evidence="7">
    <location>
        <begin position="1"/>
        <end position="397"/>
    </location>
</feature>
<gene>
    <name evidence="8" type="ORF">SAMN05216389_101373</name>
</gene>
<dbReference type="InterPro" id="IPR005829">
    <property type="entry name" value="Sugar_transporter_CS"/>
</dbReference>
<dbReference type="Pfam" id="PF07690">
    <property type="entry name" value="MFS_1"/>
    <property type="match status" value="1"/>
</dbReference>
<keyword evidence="3 6" id="KW-0812">Transmembrane</keyword>
<feature type="transmembrane region" description="Helical" evidence="6">
    <location>
        <begin position="216"/>
        <end position="241"/>
    </location>
</feature>
<keyword evidence="2" id="KW-0813">Transport</keyword>
<feature type="transmembrane region" description="Helical" evidence="6">
    <location>
        <begin position="278"/>
        <end position="298"/>
    </location>
</feature>
<dbReference type="GO" id="GO:0005886">
    <property type="term" value="C:plasma membrane"/>
    <property type="evidence" value="ECO:0007669"/>
    <property type="project" value="UniProtKB-SubCell"/>
</dbReference>
<dbReference type="InterPro" id="IPR053160">
    <property type="entry name" value="MFS_DHA3_Transporter"/>
</dbReference>
<comment type="subcellular location">
    <subcellularLocation>
        <location evidence="1">Cell membrane</location>
        <topology evidence="1">Multi-pass membrane protein</topology>
    </subcellularLocation>
</comment>
<dbReference type="GO" id="GO:0022857">
    <property type="term" value="F:transmembrane transporter activity"/>
    <property type="evidence" value="ECO:0007669"/>
    <property type="project" value="InterPro"/>
</dbReference>
<feature type="transmembrane region" description="Helical" evidence="6">
    <location>
        <begin position="365"/>
        <end position="387"/>
    </location>
</feature>
<evidence type="ECO:0000256" key="3">
    <source>
        <dbReference type="ARBA" id="ARBA00022692"/>
    </source>
</evidence>
<keyword evidence="9" id="KW-1185">Reference proteome</keyword>
<dbReference type="SUPFAM" id="SSF103473">
    <property type="entry name" value="MFS general substrate transporter"/>
    <property type="match status" value="1"/>
</dbReference>
<reference evidence="8 9" key="1">
    <citation type="submission" date="2016-10" db="EMBL/GenBank/DDBJ databases">
        <authorList>
            <person name="de Groot N.N."/>
        </authorList>
    </citation>
    <scope>NUCLEOTIDE SEQUENCE [LARGE SCALE GENOMIC DNA]</scope>
    <source>
        <strain evidence="8 9">IBRC-M 10780</strain>
    </source>
</reference>
<keyword evidence="4 6" id="KW-1133">Transmembrane helix</keyword>
<feature type="transmembrane region" description="Helical" evidence="6">
    <location>
        <begin position="35"/>
        <end position="57"/>
    </location>
</feature>
<evidence type="ECO:0000313" key="9">
    <source>
        <dbReference type="Proteomes" id="UP000198618"/>
    </source>
</evidence>
<evidence type="ECO:0000256" key="6">
    <source>
        <dbReference type="SAM" id="Phobius"/>
    </source>
</evidence>
<feature type="transmembrane region" description="Helical" evidence="6">
    <location>
        <begin position="69"/>
        <end position="87"/>
    </location>
</feature>
<accession>A0A1H9YFG4</accession>
<feature type="transmembrane region" description="Helical" evidence="6">
    <location>
        <begin position="247"/>
        <end position="266"/>
    </location>
</feature>
<evidence type="ECO:0000313" key="8">
    <source>
        <dbReference type="EMBL" id="SES67759.1"/>
    </source>
</evidence>
<dbReference type="AlphaFoldDB" id="A0A1H9YFG4"/>
<evidence type="ECO:0000259" key="7">
    <source>
        <dbReference type="PROSITE" id="PS50850"/>
    </source>
</evidence>
<dbReference type="Gene3D" id="1.20.1250.20">
    <property type="entry name" value="MFS general substrate transporter like domains"/>
    <property type="match status" value="1"/>
</dbReference>
<evidence type="ECO:0000256" key="1">
    <source>
        <dbReference type="ARBA" id="ARBA00004651"/>
    </source>
</evidence>
<protein>
    <submittedName>
        <fullName evidence="8">Predicted arabinose efflux permease, MFS family</fullName>
    </submittedName>
</protein>
<feature type="transmembrane region" description="Helical" evidence="6">
    <location>
        <begin position="304"/>
        <end position="325"/>
    </location>
</feature>
<dbReference type="PROSITE" id="PS50850">
    <property type="entry name" value="MFS"/>
    <property type="match status" value="1"/>
</dbReference>
<feature type="transmembrane region" description="Helical" evidence="6">
    <location>
        <begin position="7"/>
        <end position="29"/>
    </location>
</feature>
<dbReference type="InterPro" id="IPR036259">
    <property type="entry name" value="MFS_trans_sf"/>
</dbReference>
<keyword evidence="5 6" id="KW-0472">Membrane</keyword>
<dbReference type="Proteomes" id="UP000198618">
    <property type="component" value="Unassembled WGS sequence"/>
</dbReference>
<feature type="transmembrane region" description="Helical" evidence="6">
    <location>
        <begin position="136"/>
        <end position="155"/>
    </location>
</feature>
<sequence length="407" mass="45691">MKYHANVVKFFIFCFLINLHLWIPIWIIFLQDRGMSYVQIGVLDSIVLVIMTIMEIFTGAVADKYGRKTSMLIGTLLFSLGMLGLVTQVLSPIFILGFIIWGTSFTFISGADMAFLYDSLKAENKEDKYNKLMGRYLFIVQGSQLLASLLGGYIASLDMTYNFIITSVISLVAFVVALTFNEPPQSNEGSSNDEKSYFQTVIQGLRIFIYNSKIRYIVILGALLIVMPVLLTLVVIQPYAIHVGYSVANLGLIIVCVRIAGMIGSLTSNWFSRKYNHWSLISIVLLVIMICYALIWIYPMLVTIVPFAIISFVASLVRPVMSDLLNKSISGNQRATILSIQSLLFTLFLTILEPLIFILGEKSGLPMAVGLSGIFLVTLSLILIKLWRSSEIVFLKKEKEYPEIKTR</sequence>